<feature type="region of interest" description="Disordered" evidence="1">
    <location>
        <begin position="1"/>
        <end position="23"/>
    </location>
</feature>
<gene>
    <name evidence="2" type="ORF">V5799_017656</name>
</gene>
<organism evidence="2 3">
    <name type="scientific">Amblyomma americanum</name>
    <name type="common">Lone star tick</name>
    <dbReference type="NCBI Taxonomy" id="6943"/>
    <lineage>
        <taxon>Eukaryota</taxon>
        <taxon>Metazoa</taxon>
        <taxon>Ecdysozoa</taxon>
        <taxon>Arthropoda</taxon>
        <taxon>Chelicerata</taxon>
        <taxon>Arachnida</taxon>
        <taxon>Acari</taxon>
        <taxon>Parasitiformes</taxon>
        <taxon>Ixodida</taxon>
        <taxon>Ixodoidea</taxon>
        <taxon>Ixodidae</taxon>
        <taxon>Amblyomminae</taxon>
        <taxon>Amblyomma</taxon>
    </lineage>
</organism>
<reference evidence="2 3" key="1">
    <citation type="journal article" date="2023" name="Arcadia Sci">
        <title>De novo assembly of a long-read Amblyomma americanum tick genome.</title>
        <authorList>
            <person name="Chou S."/>
            <person name="Poskanzer K.E."/>
            <person name="Rollins M."/>
            <person name="Thuy-Boun P.S."/>
        </authorList>
    </citation>
    <scope>NUCLEOTIDE SEQUENCE [LARGE SCALE GENOMIC DNA]</scope>
    <source>
        <strain evidence="2">F_SG_1</strain>
        <tissue evidence="2">Salivary glands</tissue>
    </source>
</reference>
<keyword evidence="3" id="KW-1185">Reference proteome</keyword>
<accession>A0AAQ4F2L6</accession>
<dbReference type="EMBL" id="JARKHS020008190">
    <property type="protein sequence ID" value="KAK8781005.1"/>
    <property type="molecule type" value="Genomic_DNA"/>
</dbReference>
<proteinExistence type="predicted"/>
<sequence length="303" mass="32918">MSSTGPGNRAVLTHAGTLPAAGPDVTYTKAKSLLSQSQGRRQALSSVKNNACPGAIRSEKQSSVDCRASPKKAVSSDGAKLQGAEMHCTTKQSCLSELTPEVVMPKEVVQIPEEGAANVSIEFMHLKLDCSDEFYKFSEGESLAVADDTPEEDVLFSQLAAGLEDKADGLPAWPELEPCGPQCSTPDWREPTPELAVPELEDEDSDPADLSDIETMHPCSDDEHLYELPEEFQLDDKLLDVLRDVRGVGWHQKQGVPVRMPSTPPEFAPLPALEVGCLHEEFLDLDALDKPIPEDTLQFVPLD</sequence>
<dbReference type="Proteomes" id="UP001321473">
    <property type="component" value="Unassembled WGS sequence"/>
</dbReference>
<comment type="caution">
    <text evidence="2">The sequence shown here is derived from an EMBL/GenBank/DDBJ whole genome shotgun (WGS) entry which is preliminary data.</text>
</comment>
<evidence type="ECO:0000313" key="3">
    <source>
        <dbReference type="Proteomes" id="UP001321473"/>
    </source>
</evidence>
<protein>
    <submittedName>
        <fullName evidence="2">Uncharacterized protein</fullName>
    </submittedName>
</protein>
<evidence type="ECO:0000313" key="2">
    <source>
        <dbReference type="EMBL" id="KAK8781005.1"/>
    </source>
</evidence>
<evidence type="ECO:0000256" key="1">
    <source>
        <dbReference type="SAM" id="MobiDB-lite"/>
    </source>
</evidence>
<dbReference type="AlphaFoldDB" id="A0AAQ4F2L6"/>
<name>A0AAQ4F2L6_AMBAM</name>